<dbReference type="Proteomes" id="UP001185922">
    <property type="component" value="Unassembled WGS sequence"/>
</dbReference>
<feature type="region of interest" description="Disordered" evidence="1">
    <location>
        <begin position="150"/>
        <end position="172"/>
    </location>
</feature>
<reference evidence="3" key="1">
    <citation type="submission" date="2023-10" db="EMBL/GenBank/DDBJ databases">
        <title>Development of a sustainable strategy for remediation of hydrocarbon-contaminated territories based on the waste exchange concept.</title>
        <authorList>
            <person name="Krivoruchko A."/>
        </authorList>
    </citation>
    <scope>NUCLEOTIDE SEQUENCE</scope>
    <source>
        <strain evidence="3">IEGM 1279</strain>
    </source>
</reference>
<proteinExistence type="predicted"/>
<evidence type="ECO:0000256" key="1">
    <source>
        <dbReference type="SAM" id="MobiDB-lite"/>
    </source>
</evidence>
<name>A0AAE4R8L2_9ACTN</name>
<feature type="transmembrane region" description="Helical" evidence="2">
    <location>
        <begin position="64"/>
        <end position="88"/>
    </location>
</feature>
<keyword evidence="2" id="KW-0472">Membrane</keyword>
<feature type="transmembrane region" description="Helical" evidence="2">
    <location>
        <begin position="95"/>
        <end position="117"/>
    </location>
</feature>
<feature type="transmembrane region" description="Helical" evidence="2">
    <location>
        <begin position="123"/>
        <end position="142"/>
    </location>
</feature>
<dbReference type="GeneID" id="77170758"/>
<keyword evidence="2" id="KW-0812">Transmembrane</keyword>
<evidence type="ECO:0000313" key="4">
    <source>
        <dbReference type="Proteomes" id="UP001185922"/>
    </source>
</evidence>
<protein>
    <submittedName>
        <fullName evidence="3">Uncharacterized protein</fullName>
    </submittedName>
</protein>
<dbReference type="AlphaFoldDB" id="A0AAE4R8L2"/>
<sequence>MRSMRGLRRPFTVAAGYRRTWAAGILALIEILVAYQAVDGGLALADDRWQMPREWLHNTPFDTWTGPGLVLVAAIGVPHALAAIAIVFLPVDPRLGIVGGVLAGVSLVTWIVVQIAVLQIFFFLQPVIAVIGVIELGLAVVWGRTLAHRGRPAPADSYPTRPLSAAAERGAK</sequence>
<evidence type="ECO:0000256" key="2">
    <source>
        <dbReference type="SAM" id="Phobius"/>
    </source>
</evidence>
<feature type="transmembrane region" description="Helical" evidence="2">
    <location>
        <begin position="21"/>
        <end position="44"/>
    </location>
</feature>
<gene>
    <name evidence="3" type="ORF">R3Q15_13295</name>
</gene>
<keyword evidence="2" id="KW-1133">Transmembrane helix</keyword>
<organism evidence="3 4">
    <name type="scientific">Gordonia amicalis</name>
    <dbReference type="NCBI Taxonomy" id="89053"/>
    <lineage>
        <taxon>Bacteria</taxon>
        <taxon>Bacillati</taxon>
        <taxon>Actinomycetota</taxon>
        <taxon>Actinomycetes</taxon>
        <taxon>Mycobacteriales</taxon>
        <taxon>Gordoniaceae</taxon>
        <taxon>Gordonia</taxon>
    </lineage>
</organism>
<dbReference type="RefSeq" id="WP_316249308.1">
    <property type="nucleotide sequence ID" value="NZ_CP091855.1"/>
</dbReference>
<accession>A0AAE4R8L2</accession>
<dbReference type="EMBL" id="JAWLKH010000013">
    <property type="protein sequence ID" value="MDV6312851.1"/>
    <property type="molecule type" value="Genomic_DNA"/>
</dbReference>
<evidence type="ECO:0000313" key="3">
    <source>
        <dbReference type="EMBL" id="MDV6312851.1"/>
    </source>
</evidence>
<comment type="caution">
    <text evidence="3">The sequence shown here is derived from an EMBL/GenBank/DDBJ whole genome shotgun (WGS) entry which is preliminary data.</text>
</comment>